<dbReference type="InterPro" id="IPR000871">
    <property type="entry name" value="Beta-lactam_class-A"/>
</dbReference>
<feature type="domain" description="Phage tail lysozyme" evidence="4">
    <location>
        <begin position="61"/>
        <end position="199"/>
    </location>
</feature>
<dbReference type="PANTHER" id="PTHR35333">
    <property type="entry name" value="BETA-LACTAMASE"/>
    <property type="match status" value="1"/>
</dbReference>
<dbReference type="Gene3D" id="3.40.710.10">
    <property type="entry name" value="DD-peptidase/beta-lactamase superfamily"/>
    <property type="match status" value="1"/>
</dbReference>
<evidence type="ECO:0000313" key="6">
    <source>
        <dbReference type="Proteomes" id="UP000288388"/>
    </source>
</evidence>
<dbReference type="InterPro" id="IPR045155">
    <property type="entry name" value="Beta-lactam_cat"/>
</dbReference>
<sequence>MEETRKKRGCGCGCLGCLIPVLVIIFLFILGMYIMGVDDEVLCEDRPNAVSIDIDNAGSEENAKVIYDFLRTELGATSQGAAGPMGCMDFESGGFNPAIENPSSGAFGLAQWLGSRKEALRSFAAEKGKEMSNLGVQLEFLKKELENPYYAKAKAALQLTDVHEAQHQWLLWFEGLSQDSSQWHSEERNARADKWFAKFGSSDPISGAAMENAAKGQLESLAAECASANSGDGGDILEVARGLLGYFSYSQEKRTQLGTVENPDKNGFADCSSFVWFVLTKAGYKTPQVPWATPSMTTDARGAKQYLKEIQESEAKAGDIIVVNLGTGFGNDGHTAILAEDYHGTSTKIIEMGGYGAESVHEGQIDTSFGYLLAGDICFARAVGAPAEGKGQKGSFSALKQINQNAGKVAYGVYYFDDKKYLSNNNNDQMISASVIKVFIMEYLYDKGRTGETAGGQSVQSLIEQMITVSDNNATNMLIDHVDMETLNSYFTEKGYSGTKLQRKMLTQGSENYTTLEDTMKFLKTLYGNRENQKYSAILEIMKRQQVKTKIPSQLDVPVANKTGELAMVENDIGIVLSDKPYAIVVLTNDVSNSQGVRAGIGGLAKEAKK</sequence>
<dbReference type="InterPro" id="IPR012338">
    <property type="entry name" value="Beta-lactam/transpept-like"/>
</dbReference>
<dbReference type="Gene3D" id="1.10.530.10">
    <property type="match status" value="1"/>
</dbReference>
<evidence type="ECO:0000313" key="5">
    <source>
        <dbReference type="EMBL" id="RVU94487.1"/>
    </source>
</evidence>
<gene>
    <name evidence="5" type="ORF">EK398_06285</name>
</gene>
<proteinExistence type="predicted"/>
<dbReference type="Proteomes" id="UP000288388">
    <property type="component" value="Unassembled WGS sequence"/>
</dbReference>
<feature type="transmembrane region" description="Helical" evidence="1">
    <location>
        <begin position="12"/>
        <end position="35"/>
    </location>
</feature>
<dbReference type="SUPFAM" id="SSF56601">
    <property type="entry name" value="beta-lactamase/transpeptidase-like"/>
    <property type="match status" value="1"/>
</dbReference>
<reference evidence="5 6" key="1">
    <citation type="submission" date="2018-12" db="EMBL/GenBank/DDBJ databases">
        <title>A novel vanA-carrying plasmid in a clinical isolate of Enterococcus avium.</title>
        <authorList>
            <person name="Bernasconi O.J."/>
            <person name="Luzzaro F."/>
            <person name="Endimiani A."/>
        </authorList>
    </citation>
    <scope>NUCLEOTIDE SEQUENCE [LARGE SCALE GENOMIC DNA]</scope>
    <source>
        <strain evidence="5 6">LC0559/18</strain>
    </source>
</reference>
<feature type="domain" description="Bacteriophage lysin" evidence="2">
    <location>
        <begin position="269"/>
        <end position="340"/>
    </location>
</feature>
<evidence type="ECO:0000259" key="2">
    <source>
        <dbReference type="Pfam" id="PF05382"/>
    </source>
</evidence>
<dbReference type="AlphaFoldDB" id="A0A437ULE9"/>
<keyword evidence="1" id="KW-1133">Transmembrane helix</keyword>
<dbReference type="GO" id="GO:0046677">
    <property type="term" value="P:response to antibiotic"/>
    <property type="evidence" value="ECO:0007669"/>
    <property type="project" value="InterPro"/>
</dbReference>
<keyword evidence="5" id="KW-0378">Hydrolase</keyword>
<evidence type="ECO:0000259" key="3">
    <source>
        <dbReference type="Pfam" id="PF13354"/>
    </source>
</evidence>
<dbReference type="SUPFAM" id="SSF54001">
    <property type="entry name" value="Cysteine proteinases"/>
    <property type="match status" value="1"/>
</dbReference>
<protein>
    <submittedName>
        <fullName evidence="5">Serine hydrolase</fullName>
    </submittedName>
</protein>
<evidence type="ECO:0000259" key="4">
    <source>
        <dbReference type="Pfam" id="PF18013"/>
    </source>
</evidence>
<dbReference type="GO" id="GO:0030655">
    <property type="term" value="P:beta-lactam antibiotic catabolic process"/>
    <property type="evidence" value="ECO:0007669"/>
    <property type="project" value="InterPro"/>
</dbReference>
<dbReference type="EMBL" id="RYZS01000001">
    <property type="protein sequence ID" value="RVU94487.1"/>
    <property type="molecule type" value="Genomic_DNA"/>
</dbReference>
<dbReference type="GO" id="GO:0008800">
    <property type="term" value="F:beta-lactamase activity"/>
    <property type="evidence" value="ECO:0007669"/>
    <property type="project" value="InterPro"/>
</dbReference>
<comment type="caution">
    <text evidence="5">The sequence shown here is derived from an EMBL/GenBank/DDBJ whole genome shotgun (WGS) entry which is preliminary data.</text>
</comment>
<dbReference type="Pfam" id="PF13354">
    <property type="entry name" value="Beta-lactamase2"/>
    <property type="match status" value="1"/>
</dbReference>
<evidence type="ECO:0000256" key="1">
    <source>
        <dbReference type="SAM" id="Phobius"/>
    </source>
</evidence>
<accession>A0A437ULE9</accession>
<dbReference type="Pfam" id="PF05382">
    <property type="entry name" value="Amidase_5"/>
    <property type="match status" value="1"/>
</dbReference>
<feature type="domain" description="Beta-lactamase class A catalytic" evidence="3">
    <location>
        <begin position="458"/>
        <end position="588"/>
    </location>
</feature>
<dbReference type="InterPro" id="IPR038765">
    <property type="entry name" value="Papain-like_cys_pep_sf"/>
</dbReference>
<dbReference type="InterPro" id="IPR008044">
    <property type="entry name" value="Phage_lysin"/>
</dbReference>
<name>A0A437ULE9_ENTAV</name>
<dbReference type="Pfam" id="PF18013">
    <property type="entry name" value="Phage_lysozyme2"/>
    <property type="match status" value="1"/>
</dbReference>
<dbReference type="PANTHER" id="PTHR35333:SF3">
    <property type="entry name" value="BETA-LACTAMASE-TYPE TRANSPEPTIDASE FOLD CONTAINING PROTEIN"/>
    <property type="match status" value="1"/>
</dbReference>
<dbReference type="InterPro" id="IPR041219">
    <property type="entry name" value="Phage_lysozyme2"/>
</dbReference>
<keyword evidence="1" id="KW-0472">Membrane</keyword>
<dbReference type="RefSeq" id="WP_016180361.1">
    <property type="nucleotide sequence ID" value="NZ_JXKF01000085.1"/>
</dbReference>
<keyword evidence="1" id="KW-0812">Transmembrane</keyword>
<dbReference type="Gene3D" id="3.90.1720.10">
    <property type="entry name" value="endopeptidase domain like (from Nostoc punctiforme)"/>
    <property type="match status" value="1"/>
</dbReference>
<organism evidence="5 6">
    <name type="scientific">Enterococcus avium</name>
    <name type="common">Streptococcus avium</name>
    <dbReference type="NCBI Taxonomy" id="33945"/>
    <lineage>
        <taxon>Bacteria</taxon>
        <taxon>Bacillati</taxon>
        <taxon>Bacillota</taxon>
        <taxon>Bacilli</taxon>
        <taxon>Lactobacillales</taxon>
        <taxon>Enterococcaceae</taxon>
        <taxon>Enterococcus</taxon>
    </lineage>
</organism>